<evidence type="ECO:0000256" key="4">
    <source>
        <dbReference type="SAM" id="MobiDB-lite"/>
    </source>
</evidence>
<evidence type="ECO:0000256" key="1">
    <source>
        <dbReference type="ARBA" id="ARBA00023015"/>
    </source>
</evidence>
<reference evidence="6 7" key="1">
    <citation type="journal article" date="2013" name="Genome Announc.">
        <title>Draft Genome Sequence of Cesiribacter andamanensis Strain AMV16T, Isolated from a Soil Sample from a Mud Volcano in the Andaman Islands, India.</title>
        <authorList>
            <person name="Shivaji S."/>
            <person name="Ara S."/>
            <person name="Begum Z."/>
            <person name="Srinivas T.N."/>
            <person name="Singh A."/>
            <person name="Kumar Pinnaka A."/>
        </authorList>
    </citation>
    <scope>NUCLEOTIDE SEQUENCE [LARGE SCALE GENOMIC DNA]</scope>
    <source>
        <strain evidence="6 7">AMV16</strain>
    </source>
</reference>
<dbReference type="Pfam" id="PF01638">
    <property type="entry name" value="HxlR"/>
    <property type="match status" value="1"/>
</dbReference>
<dbReference type="PROSITE" id="PS51118">
    <property type="entry name" value="HTH_HXLR"/>
    <property type="match status" value="1"/>
</dbReference>
<dbReference type="EMBL" id="AODQ01000128">
    <property type="protein sequence ID" value="EMR01282.1"/>
    <property type="molecule type" value="Genomic_DNA"/>
</dbReference>
<organism evidence="6 7">
    <name type="scientific">Cesiribacter andamanensis AMV16</name>
    <dbReference type="NCBI Taxonomy" id="1279009"/>
    <lineage>
        <taxon>Bacteria</taxon>
        <taxon>Pseudomonadati</taxon>
        <taxon>Bacteroidota</taxon>
        <taxon>Cytophagia</taxon>
        <taxon>Cytophagales</taxon>
        <taxon>Cesiribacteraceae</taxon>
        <taxon>Cesiribacter</taxon>
    </lineage>
</organism>
<dbReference type="GO" id="GO:0003677">
    <property type="term" value="F:DNA binding"/>
    <property type="evidence" value="ECO:0007669"/>
    <property type="project" value="UniProtKB-KW"/>
</dbReference>
<dbReference type="PANTHER" id="PTHR33204">
    <property type="entry name" value="TRANSCRIPTIONAL REGULATOR, MARR FAMILY"/>
    <property type="match status" value="1"/>
</dbReference>
<keyword evidence="2" id="KW-0238">DNA-binding</keyword>
<dbReference type="RefSeq" id="WP_009196961.1">
    <property type="nucleotide sequence ID" value="NZ_AODQ01000128.1"/>
</dbReference>
<evidence type="ECO:0000256" key="2">
    <source>
        <dbReference type="ARBA" id="ARBA00023125"/>
    </source>
</evidence>
<sequence>MNADSSSSHPPIEQELLECPVNYTLKLIGGRWKTIILWQLHQGPKRFGDFKRAINGISERILAKQLKELEADDLINKVLYAEVPPRSEYSLTPLGQSLEPVLKSIFQWGIRYGPYFVDKPVSSATSSGGDRPAANREVNTTKEKKRV</sequence>
<dbReference type="Gene3D" id="1.10.10.10">
    <property type="entry name" value="Winged helix-like DNA-binding domain superfamily/Winged helix DNA-binding domain"/>
    <property type="match status" value="1"/>
</dbReference>
<evidence type="ECO:0000256" key="3">
    <source>
        <dbReference type="ARBA" id="ARBA00023163"/>
    </source>
</evidence>
<evidence type="ECO:0000259" key="5">
    <source>
        <dbReference type="PROSITE" id="PS51118"/>
    </source>
</evidence>
<keyword evidence="1" id="KW-0805">Transcription regulation</keyword>
<dbReference type="PATRIC" id="fig|1279009.4.peg.3624"/>
<accession>M7N1X9</accession>
<dbReference type="SUPFAM" id="SSF46785">
    <property type="entry name" value="Winged helix' DNA-binding domain"/>
    <property type="match status" value="1"/>
</dbReference>
<keyword evidence="7" id="KW-1185">Reference proteome</keyword>
<evidence type="ECO:0000313" key="6">
    <source>
        <dbReference type="EMBL" id="EMR01282.1"/>
    </source>
</evidence>
<proteinExistence type="predicted"/>
<protein>
    <submittedName>
        <fullName evidence="6">Putative HTH-type transcriptional regulator yybR</fullName>
    </submittedName>
</protein>
<name>M7N1X9_9BACT</name>
<dbReference type="InterPro" id="IPR036388">
    <property type="entry name" value="WH-like_DNA-bd_sf"/>
</dbReference>
<keyword evidence="3" id="KW-0804">Transcription</keyword>
<dbReference type="OrthoDB" id="8231503at2"/>
<dbReference type="InterPro" id="IPR002577">
    <property type="entry name" value="HTH_HxlR"/>
</dbReference>
<feature type="domain" description="HTH hxlR-type" evidence="5">
    <location>
        <begin position="19"/>
        <end position="117"/>
    </location>
</feature>
<dbReference type="STRING" id="1279009.ADICEAN_03581"/>
<feature type="region of interest" description="Disordered" evidence="4">
    <location>
        <begin position="122"/>
        <end position="147"/>
    </location>
</feature>
<evidence type="ECO:0000313" key="7">
    <source>
        <dbReference type="Proteomes" id="UP000011910"/>
    </source>
</evidence>
<dbReference type="AlphaFoldDB" id="M7N1X9"/>
<dbReference type="eggNOG" id="COG1733">
    <property type="taxonomic scope" value="Bacteria"/>
</dbReference>
<dbReference type="Proteomes" id="UP000011910">
    <property type="component" value="Unassembled WGS sequence"/>
</dbReference>
<gene>
    <name evidence="6" type="primary">yybR_2</name>
    <name evidence="6" type="ORF">ADICEAN_03581</name>
</gene>
<dbReference type="PANTHER" id="PTHR33204:SF29">
    <property type="entry name" value="TRANSCRIPTIONAL REGULATOR"/>
    <property type="match status" value="1"/>
</dbReference>
<comment type="caution">
    <text evidence="6">The sequence shown here is derived from an EMBL/GenBank/DDBJ whole genome shotgun (WGS) entry which is preliminary data.</text>
</comment>
<dbReference type="InterPro" id="IPR036390">
    <property type="entry name" value="WH_DNA-bd_sf"/>
</dbReference>